<proteinExistence type="predicted"/>
<gene>
    <name evidence="3" type="ORF">LTR77_010521</name>
</gene>
<comment type="caution">
    <text evidence="3">The sequence shown here is derived from an EMBL/GenBank/DDBJ whole genome shotgun (WGS) entry which is preliminary data.</text>
</comment>
<organism evidence="3 4">
    <name type="scientific">Saxophila tyrrhenica</name>
    <dbReference type="NCBI Taxonomy" id="1690608"/>
    <lineage>
        <taxon>Eukaryota</taxon>
        <taxon>Fungi</taxon>
        <taxon>Dikarya</taxon>
        <taxon>Ascomycota</taxon>
        <taxon>Pezizomycotina</taxon>
        <taxon>Dothideomycetes</taxon>
        <taxon>Dothideomycetidae</taxon>
        <taxon>Mycosphaerellales</taxon>
        <taxon>Extremaceae</taxon>
        <taxon>Saxophila</taxon>
    </lineage>
</organism>
<keyword evidence="2" id="KW-0812">Transmembrane</keyword>
<keyword evidence="2" id="KW-0472">Membrane</keyword>
<feature type="transmembrane region" description="Helical" evidence="2">
    <location>
        <begin position="6"/>
        <end position="29"/>
    </location>
</feature>
<keyword evidence="2" id="KW-1133">Transmembrane helix</keyword>
<name>A0AAV9NV97_9PEZI</name>
<dbReference type="AlphaFoldDB" id="A0AAV9NV97"/>
<evidence type="ECO:0000313" key="3">
    <source>
        <dbReference type="EMBL" id="KAK5163572.1"/>
    </source>
</evidence>
<keyword evidence="4" id="KW-1185">Reference proteome</keyword>
<feature type="region of interest" description="Disordered" evidence="1">
    <location>
        <begin position="115"/>
        <end position="199"/>
    </location>
</feature>
<feature type="compositionally biased region" description="Basic and acidic residues" evidence="1">
    <location>
        <begin position="171"/>
        <end position="199"/>
    </location>
</feature>
<evidence type="ECO:0000256" key="2">
    <source>
        <dbReference type="SAM" id="Phobius"/>
    </source>
</evidence>
<accession>A0AAV9NV97</accession>
<evidence type="ECO:0000313" key="4">
    <source>
        <dbReference type="Proteomes" id="UP001337655"/>
    </source>
</evidence>
<sequence length="199" mass="22593">MGFFDVLKIVFLPAVIAASIYGLLVYVILPVYRHQHAQYSQYLPLHQISERTSGFRSRVQHTLTRWILPRHLQWRFDTQTGNYVGYEGRRGSASTEGADEELFEAEEGERMVGFAVNRSGAEARSERELLSGGSPRTEQDSSRGQDSRGRGVSWRDRLVGRGETGGYGELDSERRLSRELESGFRDSSESENTGDDRRQ</sequence>
<reference evidence="3 4" key="1">
    <citation type="submission" date="2023-08" db="EMBL/GenBank/DDBJ databases">
        <title>Black Yeasts Isolated from many extreme environments.</title>
        <authorList>
            <person name="Coleine C."/>
            <person name="Stajich J.E."/>
            <person name="Selbmann L."/>
        </authorList>
    </citation>
    <scope>NUCLEOTIDE SEQUENCE [LARGE SCALE GENOMIC DNA]</scope>
    <source>
        <strain evidence="3 4">CCFEE 5935</strain>
    </source>
</reference>
<dbReference type="GeneID" id="89931847"/>
<feature type="compositionally biased region" description="Basic and acidic residues" evidence="1">
    <location>
        <begin position="137"/>
        <end position="160"/>
    </location>
</feature>
<dbReference type="EMBL" id="JAVRRT010000024">
    <property type="protein sequence ID" value="KAK5163572.1"/>
    <property type="molecule type" value="Genomic_DNA"/>
</dbReference>
<evidence type="ECO:0000256" key="1">
    <source>
        <dbReference type="SAM" id="MobiDB-lite"/>
    </source>
</evidence>
<dbReference type="Proteomes" id="UP001337655">
    <property type="component" value="Unassembled WGS sequence"/>
</dbReference>
<protein>
    <submittedName>
        <fullName evidence="3">Uncharacterized protein</fullName>
    </submittedName>
</protein>
<dbReference type="RefSeq" id="XP_064654014.1">
    <property type="nucleotide sequence ID" value="XM_064807739.1"/>
</dbReference>